<evidence type="ECO:0000256" key="2">
    <source>
        <dbReference type="ARBA" id="ARBA00022729"/>
    </source>
</evidence>
<gene>
    <name evidence="13" type="ORF">B4U80_01047</name>
</gene>
<evidence type="ECO:0000256" key="8">
    <source>
        <dbReference type="PROSITE-ProRule" id="PRU00124"/>
    </source>
</evidence>
<feature type="disulfide bond" evidence="8">
    <location>
        <begin position="38"/>
        <end position="50"/>
    </location>
</feature>
<keyword evidence="3" id="KW-0677">Repeat</keyword>
<dbReference type="SMART" id="SM00020">
    <property type="entry name" value="Tryp_SPc"/>
    <property type="match status" value="1"/>
</dbReference>
<evidence type="ECO:0000256" key="7">
    <source>
        <dbReference type="ARBA" id="ARBA00023180"/>
    </source>
</evidence>
<dbReference type="InterPro" id="IPR009003">
    <property type="entry name" value="Peptidase_S1_PA"/>
</dbReference>
<keyword evidence="6 8" id="KW-1015">Disulfide bond</keyword>
<dbReference type="InterPro" id="IPR036055">
    <property type="entry name" value="LDL_receptor-like_sf"/>
</dbReference>
<keyword evidence="2" id="KW-0732">Signal</keyword>
<dbReference type="InterPro" id="IPR036772">
    <property type="entry name" value="SRCR-like_dom_sf"/>
</dbReference>
<keyword evidence="5 10" id="KW-0720">Serine protease</keyword>
<feature type="domain" description="SRCR" evidence="12">
    <location>
        <begin position="73"/>
        <end position="175"/>
    </location>
</feature>
<comment type="caution">
    <text evidence="13">The sequence shown here is derived from an EMBL/GenBank/DDBJ whole genome shotgun (WGS) entry which is preliminary data.</text>
</comment>
<dbReference type="PANTHER" id="PTHR24252">
    <property type="entry name" value="ACROSIN-RELATED"/>
    <property type="match status" value="1"/>
</dbReference>
<evidence type="ECO:0000256" key="1">
    <source>
        <dbReference type="ARBA" id="ARBA00022670"/>
    </source>
</evidence>
<dbReference type="OrthoDB" id="5979691at2759"/>
<dbReference type="PROSITE" id="PS50240">
    <property type="entry name" value="TRYPSIN_DOM"/>
    <property type="match status" value="1"/>
</dbReference>
<evidence type="ECO:0000256" key="6">
    <source>
        <dbReference type="ARBA" id="ARBA00023157"/>
    </source>
</evidence>
<keyword evidence="14" id="KW-1185">Reference proteome</keyword>
<evidence type="ECO:0000313" key="14">
    <source>
        <dbReference type="Proteomes" id="UP000288716"/>
    </source>
</evidence>
<dbReference type="SMART" id="SM00192">
    <property type="entry name" value="LDLa"/>
    <property type="match status" value="2"/>
</dbReference>
<dbReference type="Pfam" id="PF00089">
    <property type="entry name" value="Trypsin"/>
    <property type="match status" value="1"/>
</dbReference>
<dbReference type="Gene3D" id="4.10.400.10">
    <property type="entry name" value="Low-density Lipoprotein Receptor"/>
    <property type="match status" value="2"/>
</dbReference>
<dbReference type="SUPFAM" id="SSF56487">
    <property type="entry name" value="SRCR-like"/>
    <property type="match status" value="1"/>
</dbReference>
<feature type="domain" description="Peptidase S1" evidence="11">
    <location>
        <begin position="192"/>
        <end position="433"/>
    </location>
</feature>
<feature type="disulfide bond" evidence="8">
    <location>
        <begin position="45"/>
        <end position="63"/>
    </location>
</feature>
<dbReference type="PROSITE" id="PS50287">
    <property type="entry name" value="SRCR_2"/>
    <property type="match status" value="1"/>
</dbReference>
<dbReference type="PROSITE" id="PS00134">
    <property type="entry name" value="TRYPSIN_HIS"/>
    <property type="match status" value="1"/>
</dbReference>
<evidence type="ECO:0000256" key="3">
    <source>
        <dbReference type="ARBA" id="ARBA00022737"/>
    </source>
</evidence>
<dbReference type="Pfam" id="PF00057">
    <property type="entry name" value="Ldl_recept_a"/>
    <property type="match status" value="2"/>
</dbReference>
<dbReference type="InterPro" id="IPR018114">
    <property type="entry name" value="TRYPSIN_HIS"/>
</dbReference>
<evidence type="ECO:0000259" key="11">
    <source>
        <dbReference type="PROSITE" id="PS50240"/>
    </source>
</evidence>
<dbReference type="Gene3D" id="2.40.10.10">
    <property type="entry name" value="Trypsin-like serine proteases"/>
    <property type="match status" value="1"/>
</dbReference>
<reference evidence="13 14" key="1">
    <citation type="journal article" date="2018" name="Gigascience">
        <title>Genomes of trombidid mites reveal novel predicted allergens and laterally-transferred genes associated with secondary metabolism.</title>
        <authorList>
            <person name="Dong X."/>
            <person name="Chaisiri K."/>
            <person name="Xia D."/>
            <person name="Armstrong S.D."/>
            <person name="Fang Y."/>
            <person name="Donnelly M.J."/>
            <person name="Kadowaki T."/>
            <person name="McGarry J.W."/>
            <person name="Darby A.C."/>
            <person name="Makepeace B.L."/>
        </authorList>
    </citation>
    <scope>NUCLEOTIDE SEQUENCE [LARGE SCALE GENOMIC DNA]</scope>
    <source>
        <strain evidence="13">UoL-UT</strain>
    </source>
</reference>
<feature type="disulfide bond" evidence="8">
    <location>
        <begin position="8"/>
        <end position="26"/>
    </location>
</feature>
<dbReference type="InterPro" id="IPR001190">
    <property type="entry name" value="SRCR"/>
</dbReference>
<evidence type="ECO:0000313" key="13">
    <source>
        <dbReference type="EMBL" id="RWS22819.1"/>
    </source>
</evidence>
<dbReference type="CDD" id="cd00112">
    <property type="entry name" value="LDLa"/>
    <property type="match status" value="2"/>
</dbReference>
<dbReference type="PROSITE" id="PS00135">
    <property type="entry name" value="TRYPSIN_SER"/>
    <property type="match status" value="1"/>
</dbReference>
<comment type="caution">
    <text evidence="9">Lacks conserved residue(s) required for the propagation of feature annotation.</text>
</comment>
<accession>A0A443S5K9</accession>
<dbReference type="AlphaFoldDB" id="A0A443S5K9"/>
<dbReference type="SUPFAM" id="SSF57424">
    <property type="entry name" value="LDL receptor-like module"/>
    <property type="match status" value="2"/>
</dbReference>
<proteinExistence type="predicted"/>
<dbReference type="EMBL" id="NCKV01007822">
    <property type="protein sequence ID" value="RWS22819.1"/>
    <property type="molecule type" value="Genomic_DNA"/>
</dbReference>
<name>A0A443S5K9_9ACAR</name>
<feature type="disulfide bond" evidence="8">
    <location>
        <begin position="20"/>
        <end position="35"/>
    </location>
</feature>
<keyword evidence="1 10" id="KW-0645">Protease</keyword>
<dbReference type="PANTHER" id="PTHR24252:SF7">
    <property type="entry name" value="HYALIN"/>
    <property type="match status" value="1"/>
</dbReference>
<dbReference type="Gene3D" id="3.10.250.10">
    <property type="entry name" value="SRCR-like domain"/>
    <property type="match status" value="1"/>
</dbReference>
<dbReference type="Proteomes" id="UP000288716">
    <property type="component" value="Unassembled WGS sequence"/>
</dbReference>
<dbReference type="SMART" id="SM00202">
    <property type="entry name" value="SR"/>
    <property type="match status" value="1"/>
</dbReference>
<feature type="disulfide bond" evidence="8">
    <location>
        <begin position="57"/>
        <end position="72"/>
    </location>
</feature>
<dbReference type="GO" id="GO:0004252">
    <property type="term" value="F:serine-type endopeptidase activity"/>
    <property type="evidence" value="ECO:0007669"/>
    <property type="project" value="InterPro"/>
</dbReference>
<dbReference type="GO" id="GO:0006508">
    <property type="term" value="P:proteolysis"/>
    <property type="evidence" value="ECO:0007669"/>
    <property type="project" value="UniProtKB-KW"/>
</dbReference>
<dbReference type="PROSITE" id="PS50068">
    <property type="entry name" value="LDLRA_2"/>
    <property type="match status" value="2"/>
</dbReference>
<feature type="disulfide bond" evidence="8">
    <location>
        <begin position="1"/>
        <end position="13"/>
    </location>
</feature>
<dbReference type="FunFam" id="2.40.10.10:FF:000003">
    <property type="entry name" value="Transmembrane serine protease 3"/>
    <property type="match status" value="1"/>
</dbReference>
<evidence type="ECO:0000256" key="4">
    <source>
        <dbReference type="ARBA" id="ARBA00022801"/>
    </source>
</evidence>
<dbReference type="STRING" id="299467.A0A443S5K9"/>
<evidence type="ECO:0000256" key="9">
    <source>
        <dbReference type="PROSITE-ProRule" id="PRU00196"/>
    </source>
</evidence>
<dbReference type="VEuPathDB" id="VectorBase:LDEU009221"/>
<dbReference type="InterPro" id="IPR001254">
    <property type="entry name" value="Trypsin_dom"/>
</dbReference>
<dbReference type="InterPro" id="IPR002172">
    <property type="entry name" value="LDrepeatLR_classA_rpt"/>
</dbReference>
<dbReference type="InterPro" id="IPR043504">
    <property type="entry name" value="Peptidase_S1_PA_chymotrypsin"/>
</dbReference>
<feature type="non-terminal residue" evidence="13">
    <location>
        <position position="1"/>
    </location>
</feature>
<dbReference type="FunFam" id="4.10.400.10:FF:000034">
    <property type="entry name" value="Low-density lipoprotein receptor-related protein 2"/>
    <property type="match status" value="1"/>
</dbReference>
<evidence type="ECO:0000256" key="10">
    <source>
        <dbReference type="RuleBase" id="RU363034"/>
    </source>
</evidence>
<feature type="non-terminal residue" evidence="13">
    <location>
        <position position="461"/>
    </location>
</feature>
<protein>
    <submittedName>
        <fullName evidence="13">Atrial natriuretic peptide-converting enzyme-like protein</fullName>
    </submittedName>
</protein>
<dbReference type="CDD" id="cd00190">
    <property type="entry name" value="Tryp_SPc"/>
    <property type="match status" value="1"/>
</dbReference>
<organism evidence="13 14">
    <name type="scientific">Leptotrombidium deliense</name>
    <dbReference type="NCBI Taxonomy" id="299467"/>
    <lineage>
        <taxon>Eukaryota</taxon>
        <taxon>Metazoa</taxon>
        <taxon>Ecdysozoa</taxon>
        <taxon>Arthropoda</taxon>
        <taxon>Chelicerata</taxon>
        <taxon>Arachnida</taxon>
        <taxon>Acari</taxon>
        <taxon>Acariformes</taxon>
        <taxon>Trombidiformes</taxon>
        <taxon>Prostigmata</taxon>
        <taxon>Anystina</taxon>
        <taxon>Parasitengona</taxon>
        <taxon>Trombiculoidea</taxon>
        <taxon>Trombiculidae</taxon>
        <taxon>Leptotrombidium</taxon>
    </lineage>
</organism>
<keyword evidence="4 10" id="KW-0378">Hydrolase</keyword>
<evidence type="ECO:0000259" key="12">
    <source>
        <dbReference type="PROSITE" id="PS50287"/>
    </source>
</evidence>
<dbReference type="InterPro" id="IPR001314">
    <property type="entry name" value="Peptidase_S1A"/>
</dbReference>
<dbReference type="Pfam" id="PF15494">
    <property type="entry name" value="SRCR_2"/>
    <property type="match status" value="1"/>
</dbReference>
<evidence type="ECO:0000256" key="5">
    <source>
        <dbReference type="ARBA" id="ARBA00022825"/>
    </source>
</evidence>
<dbReference type="GO" id="GO:0016020">
    <property type="term" value="C:membrane"/>
    <property type="evidence" value="ECO:0007669"/>
    <property type="project" value="InterPro"/>
</dbReference>
<dbReference type="SUPFAM" id="SSF50494">
    <property type="entry name" value="Trypsin-like serine proteases"/>
    <property type="match status" value="1"/>
</dbReference>
<sequence>CSSDGFRCDRVRCIPKSWVCDGYLDCQDSSDEHNCSNCTSHQFYCGKDVCIEQDDICDGIKDCPDGRDEKQCLRLRKSMGEIGEGKLEAWSATTNLWTTVCGENWDQNVMSHKACRMLGYSKAIETRLSDDSLASNVQNRLGSQSSIQNTKPFFYKDRNKGCKNGIQMSVYLKCIEFECGKPAVFANPTFRIVGGNESRPGQWPWLVALHGGPDEIFFCGGILISRHWVLSAAHCIGNQTELSGWTVKLGLTRRAASPLSVQRRKISAVIKHPLFNSANLYANDIALLLLDKEVSFDEFLRPVCLPSINIADHPATECTVIGWGKPKHGDDADYLNVVHEVKVPIINHTQCAHWYSFQDITIAHSMLCAGYAEGEKDACQGDSGGPLLCKNVATDSWFVAGVVSWGINCAQPQLPGIYTNVVMFNDWIGEVTSSFGYGLKTTHHHTSHSRSHFSHRSHTSH</sequence>
<keyword evidence="7" id="KW-0325">Glycoprotein</keyword>
<dbReference type="InterPro" id="IPR033116">
    <property type="entry name" value="TRYPSIN_SER"/>
</dbReference>
<dbReference type="PRINTS" id="PR00722">
    <property type="entry name" value="CHYMOTRYPSIN"/>
</dbReference>